<dbReference type="RefSeq" id="WP_076745609.1">
    <property type="nucleotide sequence ID" value="NZ_MPSB01000020.1"/>
</dbReference>
<dbReference type="STRING" id="1915074.SPHI_28510"/>
<dbReference type="EMBL" id="MPSB01000020">
    <property type="protein sequence ID" value="ONF94959.1"/>
    <property type="molecule type" value="Genomic_DNA"/>
</dbReference>
<evidence type="ECO:0000313" key="2">
    <source>
        <dbReference type="EMBL" id="ONF94959.1"/>
    </source>
</evidence>
<keyword evidence="3" id="KW-1185">Reference proteome</keyword>
<name>A0A1V2ERZ9_9SPHN</name>
<gene>
    <name evidence="2" type="ORF">SPHI_28510</name>
</gene>
<evidence type="ECO:0008006" key="4">
    <source>
        <dbReference type="Google" id="ProtNLM"/>
    </source>
</evidence>
<sequence>MRQWWLALVCVPSMALGQDVSEIRNAQGNLAVTIYSNDLALVQDRRRLNLPDGVSRQEFPDVSDRIRPETVRLSGDGVTIIEQNFDYDLLSPQALMEKAVGQTITLVRTNPATGAEVRERATVLANNSGVVLRIGDRIEVLRDDGLPVRVLFDSLPPNLRARPTLSVTLDTARGGTRPVTLSYLASGLGWNADYVALFDEAKSVIDVQGWVTLRNANETPLVNADTVLVAGTPGTAVATPRFRSFNPSPPRSGYAPDTRAGTETADRARVGDFYLYPLPQRTTIAAKQQKQVSFLSVAAVPARKSYEYRNGWLGAQDEPQSASTALTFSSSRSGGLGDALPAGTVRVYIRDTAGQPQFVGERAIGHTPMGSTLALVTGEAFDVKVKSIVEAREKITGDEWQRVSRYRISGDGPPRTVEVDRATTFYRTTMRYELTNAGPEPVTVDVVQGGLDNHWHDTRVSSETLKGEQRSIDERVWHVPVPANGSATLTAVIDTRY</sequence>
<proteinExistence type="predicted"/>
<comment type="caution">
    <text evidence="2">The sequence shown here is derived from an EMBL/GenBank/DDBJ whole genome shotgun (WGS) entry which is preliminary data.</text>
</comment>
<evidence type="ECO:0000313" key="3">
    <source>
        <dbReference type="Proteomes" id="UP000188729"/>
    </source>
</evidence>
<dbReference type="PANTHER" id="PTHR38075">
    <property type="entry name" value="DUF4139 DOMAIN-CONTAINING PROTEIN"/>
    <property type="match status" value="1"/>
</dbReference>
<evidence type="ECO:0000256" key="1">
    <source>
        <dbReference type="SAM" id="MobiDB-lite"/>
    </source>
</evidence>
<feature type="region of interest" description="Disordered" evidence="1">
    <location>
        <begin position="239"/>
        <end position="263"/>
    </location>
</feature>
<reference evidence="2 3" key="1">
    <citation type="submission" date="2016-11" db="EMBL/GenBank/DDBJ databases">
        <title>Genome sequence of Sphingomonas jeddahensis G39.</title>
        <authorList>
            <person name="Poehlein A."/>
            <person name="Wuebbeler J.H."/>
            <person name="Steinbuechel A."/>
            <person name="Daniel R."/>
        </authorList>
    </citation>
    <scope>NUCLEOTIDE SEQUENCE [LARGE SCALE GENOMIC DNA]</scope>
    <source>
        <strain evidence="2 3">G39</strain>
    </source>
</reference>
<dbReference type="AlphaFoldDB" id="A0A1V2ERZ9"/>
<dbReference type="PANTHER" id="PTHR38075:SF1">
    <property type="entry name" value="DUF4139 DOMAIN-CONTAINING PROTEIN"/>
    <property type="match status" value="1"/>
</dbReference>
<organism evidence="2 3">
    <name type="scientific">Sphingomonas jeddahensis</name>
    <dbReference type="NCBI Taxonomy" id="1915074"/>
    <lineage>
        <taxon>Bacteria</taxon>
        <taxon>Pseudomonadati</taxon>
        <taxon>Pseudomonadota</taxon>
        <taxon>Alphaproteobacteria</taxon>
        <taxon>Sphingomonadales</taxon>
        <taxon>Sphingomonadaceae</taxon>
        <taxon>Sphingomonas</taxon>
    </lineage>
</organism>
<protein>
    <recommendedName>
        <fullName evidence="4">DUF4139 domain-containing protein</fullName>
    </recommendedName>
</protein>
<accession>A0A1V2ERZ9</accession>
<dbReference type="Proteomes" id="UP000188729">
    <property type="component" value="Unassembled WGS sequence"/>
</dbReference>